<dbReference type="PRINTS" id="PR00625">
    <property type="entry name" value="JDOMAIN"/>
</dbReference>
<dbReference type="GO" id="GO:0031072">
    <property type="term" value="F:heat shock protein binding"/>
    <property type="evidence" value="ECO:0007669"/>
    <property type="project" value="TreeGrafter"/>
</dbReference>
<name>A0A1A0QRG0_MYCPR</name>
<dbReference type="GO" id="GO:0005737">
    <property type="term" value="C:cytoplasm"/>
    <property type="evidence" value="ECO:0007669"/>
    <property type="project" value="TreeGrafter"/>
</dbReference>
<evidence type="ECO:0000313" key="3">
    <source>
        <dbReference type="EMBL" id="OBB24790.1"/>
    </source>
</evidence>
<dbReference type="PANTHER" id="PTHR44144:SF1">
    <property type="entry name" value="DNAJ HOMOLOG SUBFAMILY C MEMBER 9"/>
    <property type="match status" value="1"/>
</dbReference>
<evidence type="ECO:0000313" key="4">
    <source>
        <dbReference type="Proteomes" id="UP000093902"/>
    </source>
</evidence>
<dbReference type="PANTHER" id="PTHR44144">
    <property type="entry name" value="DNAJ HOMOLOG SUBFAMILY C MEMBER 9"/>
    <property type="match status" value="1"/>
</dbReference>
<dbReference type="PROSITE" id="PS50076">
    <property type="entry name" value="DNAJ_2"/>
    <property type="match status" value="1"/>
</dbReference>
<feature type="region of interest" description="Disordered" evidence="1">
    <location>
        <begin position="69"/>
        <end position="123"/>
    </location>
</feature>
<dbReference type="Gene3D" id="1.10.287.110">
    <property type="entry name" value="DnaJ domain"/>
    <property type="match status" value="1"/>
</dbReference>
<gene>
    <name evidence="3" type="ORF">A5792_30160</name>
</gene>
<feature type="compositionally biased region" description="Low complexity" evidence="1">
    <location>
        <begin position="73"/>
        <end position="85"/>
    </location>
</feature>
<evidence type="ECO:0000259" key="2">
    <source>
        <dbReference type="PROSITE" id="PS50076"/>
    </source>
</evidence>
<dbReference type="InterPro" id="IPR036869">
    <property type="entry name" value="J_dom_sf"/>
</dbReference>
<dbReference type="OrthoDB" id="166297at2"/>
<dbReference type="Pfam" id="PF00226">
    <property type="entry name" value="DnaJ"/>
    <property type="match status" value="1"/>
</dbReference>
<organism evidence="3 4">
    <name type="scientific">Mycolicibacterium peregrinum</name>
    <name type="common">Mycobacterium peregrinum</name>
    <dbReference type="NCBI Taxonomy" id="43304"/>
    <lineage>
        <taxon>Bacteria</taxon>
        <taxon>Bacillati</taxon>
        <taxon>Actinomycetota</taxon>
        <taxon>Actinomycetes</taxon>
        <taxon>Mycobacteriales</taxon>
        <taxon>Mycobacteriaceae</taxon>
        <taxon>Mycolicibacterium</taxon>
    </lineage>
</organism>
<dbReference type="InterPro" id="IPR001623">
    <property type="entry name" value="DnaJ_domain"/>
</dbReference>
<dbReference type="InterPro" id="IPR052594">
    <property type="entry name" value="J_domain-containing_protein"/>
</dbReference>
<reference evidence="4" key="1">
    <citation type="submission" date="2016-06" db="EMBL/GenBank/DDBJ databases">
        <authorList>
            <person name="Sutton G."/>
            <person name="Brinkac L."/>
            <person name="Sanka R."/>
            <person name="Adams M."/>
            <person name="Lau E."/>
            <person name="Mehaffy C."/>
            <person name="Tameris M."/>
            <person name="Hatherill M."/>
            <person name="Hanekom W."/>
            <person name="Mahomed H."/>
            <person name="Mcshane H."/>
        </authorList>
    </citation>
    <scope>NUCLEOTIDE SEQUENCE [LARGE SCALE GENOMIC DNA]</scope>
    <source>
        <strain evidence="4">852002-51209_SCH5440388</strain>
    </source>
</reference>
<comment type="caution">
    <text evidence="3">The sequence shown here is derived from an EMBL/GenBank/DDBJ whole genome shotgun (WGS) entry which is preliminary data.</text>
</comment>
<dbReference type="AlphaFoldDB" id="A0A1A0QRG0"/>
<accession>A0A1A0QRG0</accession>
<sequence length="123" mass="13151">MGCAQSDPYRVLGVSPAATQAEITHAYRTRLRAQHPDTRPASSPHTADQQLQALLAAYALLRDPARRADYDRATASTTAPAQSTPGDRSTTGPVGIPVTHRHTPAAANNPVPPLRAGPVRYHR</sequence>
<dbReference type="SMART" id="SM00271">
    <property type="entry name" value="DnaJ"/>
    <property type="match status" value="1"/>
</dbReference>
<protein>
    <recommendedName>
        <fullName evidence="2">J domain-containing protein</fullName>
    </recommendedName>
</protein>
<dbReference type="EMBL" id="LZSO01000039">
    <property type="protein sequence ID" value="OBB24790.1"/>
    <property type="molecule type" value="Genomic_DNA"/>
</dbReference>
<evidence type="ECO:0000256" key="1">
    <source>
        <dbReference type="SAM" id="MobiDB-lite"/>
    </source>
</evidence>
<dbReference type="SUPFAM" id="SSF46565">
    <property type="entry name" value="Chaperone J-domain"/>
    <property type="match status" value="1"/>
</dbReference>
<dbReference type="RefSeq" id="WP_064936106.1">
    <property type="nucleotide sequence ID" value="NZ_LZSO01000039.1"/>
</dbReference>
<dbReference type="CDD" id="cd06257">
    <property type="entry name" value="DnaJ"/>
    <property type="match status" value="1"/>
</dbReference>
<proteinExistence type="predicted"/>
<feature type="domain" description="J" evidence="2">
    <location>
        <begin position="7"/>
        <end position="74"/>
    </location>
</feature>
<dbReference type="Proteomes" id="UP000093902">
    <property type="component" value="Unassembled WGS sequence"/>
</dbReference>